<dbReference type="Gene3D" id="3.40.50.880">
    <property type="match status" value="1"/>
</dbReference>
<dbReference type="GO" id="GO:0004049">
    <property type="term" value="F:anthranilate synthase activity"/>
    <property type="evidence" value="ECO:0007669"/>
    <property type="project" value="UniProtKB-EC"/>
</dbReference>
<dbReference type="CDD" id="cd01743">
    <property type="entry name" value="GATase1_Anthranilate_Synthase"/>
    <property type="match status" value="1"/>
</dbReference>
<dbReference type="PRINTS" id="PR00097">
    <property type="entry name" value="ANTSNTHASEII"/>
</dbReference>
<organism evidence="7 8">
    <name type="scientific">Streptomyces viridochromogenes</name>
    <dbReference type="NCBI Taxonomy" id="1938"/>
    <lineage>
        <taxon>Bacteria</taxon>
        <taxon>Bacillati</taxon>
        <taxon>Actinomycetota</taxon>
        <taxon>Actinomycetes</taxon>
        <taxon>Kitasatosporales</taxon>
        <taxon>Streptomycetaceae</taxon>
        <taxon>Streptomyces</taxon>
    </lineage>
</organism>
<sequence length="623" mass="67085">MDLSRLLDDSCPPFALLRRRTPGRDHDTVEVLIGPVHEAERLAELPVGPLPTLALVPFRQIRERGFDVRDDGTPLSVLVAEESYELPLADVLERLPAHDVTVEGGRFDVSDEEYAGTVRRVIDEEIGSGEGANFVIRRTYTGEIPGFGRADALALFRRLLAGERGAYWTFVVHTGDRTLVGASPEVHVRMAGGTVVMNPISGTYRYPAGAAPTAEGLLAFLADRKETEELSMVVDEELKMMCTVGDMGGVVIGPRLKEMAHLAHTEYELRGRSSLDVREVLRETLFAATVTGSPVQNACRVIERHETGGRGYYAGALALLGTDGNGTQTLDSPILIRTADIAPDGRLRVPVGATLVRHSDPAGEVAETHAKAAGVLTALGVRQGRPAGDEAPAAARLADDPRVRAALDARRADLAPFWLKMQARSAELTGHALVIDAEDTFTAMLAHVLRSSGLEVSVLRYDEPGLRELALAHEGPVVLGPGPGNPSDAADPKMRFLRALTAELVRDHRHGLLGVCLGHELIAAELGLEIVRKRTPFQGAQLRIDLFGQERTVGFYNSFTARCDDRSATELALHRIEVSRDPETGEVHALRGPGFAGVQFHPESVLTLEGAALTASLLAGVLV</sequence>
<name>A0A0L8JDF2_STRVR</name>
<accession>A0A0L8JDF2</accession>
<protein>
    <recommendedName>
        <fullName evidence="1">anthranilate synthase</fullName>
        <ecNumber evidence="1">4.1.3.27</ecNumber>
    </recommendedName>
</protein>
<evidence type="ECO:0000256" key="3">
    <source>
        <dbReference type="ARBA" id="ARBA00023239"/>
    </source>
</evidence>
<dbReference type="PANTHER" id="PTHR11236">
    <property type="entry name" value="AMINOBENZOATE/ANTHRANILATE SYNTHASE"/>
    <property type="match status" value="1"/>
</dbReference>
<evidence type="ECO:0000313" key="7">
    <source>
        <dbReference type="EMBL" id="KOG11693.1"/>
    </source>
</evidence>
<dbReference type="Pfam" id="PF00117">
    <property type="entry name" value="GATase"/>
    <property type="match status" value="1"/>
</dbReference>
<dbReference type="Gene3D" id="3.60.120.10">
    <property type="entry name" value="Anthranilate synthase"/>
    <property type="match status" value="1"/>
</dbReference>
<dbReference type="PROSITE" id="PS51273">
    <property type="entry name" value="GATASE_TYPE_1"/>
    <property type="match status" value="1"/>
</dbReference>
<evidence type="ECO:0000259" key="6">
    <source>
        <dbReference type="Pfam" id="PF00425"/>
    </source>
</evidence>
<dbReference type="InterPro" id="IPR029062">
    <property type="entry name" value="Class_I_gatase-like"/>
</dbReference>
<dbReference type="InterPro" id="IPR017926">
    <property type="entry name" value="GATASE"/>
</dbReference>
<proteinExistence type="predicted"/>
<dbReference type="InterPro" id="IPR006221">
    <property type="entry name" value="TrpG/PapA_dom"/>
</dbReference>
<evidence type="ECO:0000256" key="2">
    <source>
        <dbReference type="ARBA" id="ARBA00022962"/>
    </source>
</evidence>
<reference evidence="7 8" key="1">
    <citation type="submission" date="2015-06" db="EMBL/GenBank/DDBJ databases">
        <authorList>
            <person name="Hoefler B.C."/>
            <person name="Straight P.D."/>
        </authorList>
    </citation>
    <scope>NUCLEOTIDE SEQUENCE [LARGE SCALE GENOMIC DNA]</scope>
    <source>
        <strain evidence="7 8">NRRL 3427</strain>
    </source>
</reference>
<dbReference type="Proteomes" id="UP000037023">
    <property type="component" value="Unassembled WGS sequence"/>
</dbReference>
<dbReference type="RefSeq" id="WP_033203316.1">
    <property type="nucleotide sequence ID" value="NZ_LGUP01000387.1"/>
</dbReference>
<dbReference type="InterPro" id="IPR019999">
    <property type="entry name" value="Anth_synth_I-like"/>
</dbReference>
<dbReference type="InterPro" id="IPR005801">
    <property type="entry name" value="ADC_synthase"/>
</dbReference>
<dbReference type="InterPro" id="IPR015890">
    <property type="entry name" value="Chorismate_C"/>
</dbReference>
<feature type="domain" description="Chorismate-utilising enzyme C-terminal" evidence="6">
    <location>
        <begin position="111"/>
        <end position="371"/>
    </location>
</feature>
<dbReference type="AlphaFoldDB" id="A0A0L8JDF2"/>
<evidence type="ECO:0000259" key="5">
    <source>
        <dbReference type="Pfam" id="PF00117"/>
    </source>
</evidence>
<comment type="catalytic activity">
    <reaction evidence="4">
        <text>chorismate + L-glutamine = anthranilate + pyruvate + L-glutamate + H(+)</text>
        <dbReference type="Rhea" id="RHEA:21732"/>
        <dbReference type="ChEBI" id="CHEBI:15361"/>
        <dbReference type="ChEBI" id="CHEBI:15378"/>
        <dbReference type="ChEBI" id="CHEBI:16567"/>
        <dbReference type="ChEBI" id="CHEBI:29748"/>
        <dbReference type="ChEBI" id="CHEBI:29985"/>
        <dbReference type="ChEBI" id="CHEBI:58359"/>
        <dbReference type="EC" id="4.1.3.27"/>
    </reaction>
</comment>
<dbReference type="PANTHER" id="PTHR11236:SF49">
    <property type="entry name" value="ANTHRANILATE SYNTHASE COMPONENT 1"/>
    <property type="match status" value="1"/>
</dbReference>
<evidence type="ECO:0000256" key="4">
    <source>
        <dbReference type="ARBA" id="ARBA00047683"/>
    </source>
</evidence>
<dbReference type="SUPFAM" id="SSF52317">
    <property type="entry name" value="Class I glutamine amidotransferase-like"/>
    <property type="match status" value="1"/>
</dbReference>
<keyword evidence="3" id="KW-0456">Lyase</keyword>
<dbReference type="EC" id="4.1.3.27" evidence="1"/>
<keyword evidence="2" id="KW-0315">Glutamine amidotransferase</keyword>
<evidence type="ECO:0000256" key="1">
    <source>
        <dbReference type="ARBA" id="ARBA00012266"/>
    </source>
</evidence>
<feature type="domain" description="Glutamine amidotransferase" evidence="5">
    <location>
        <begin position="433"/>
        <end position="615"/>
    </location>
</feature>
<evidence type="ECO:0000313" key="8">
    <source>
        <dbReference type="Proteomes" id="UP000037023"/>
    </source>
</evidence>
<dbReference type="OrthoDB" id="8594609at2"/>
<dbReference type="SUPFAM" id="SSF56322">
    <property type="entry name" value="ADC synthase"/>
    <property type="match status" value="1"/>
</dbReference>
<dbReference type="PRINTS" id="PR00096">
    <property type="entry name" value="GATASE"/>
</dbReference>
<comment type="caution">
    <text evidence="7">The sequence shown here is derived from an EMBL/GenBank/DDBJ whole genome shotgun (WGS) entry which is preliminary data.</text>
</comment>
<dbReference type="GO" id="GO:0000162">
    <property type="term" value="P:L-tryptophan biosynthetic process"/>
    <property type="evidence" value="ECO:0007669"/>
    <property type="project" value="TreeGrafter"/>
</dbReference>
<dbReference type="Pfam" id="PF00425">
    <property type="entry name" value="Chorismate_bind"/>
    <property type="match status" value="1"/>
</dbReference>
<dbReference type="EMBL" id="LGUP01000387">
    <property type="protein sequence ID" value="KOG11693.1"/>
    <property type="molecule type" value="Genomic_DNA"/>
</dbReference>
<dbReference type="PATRIC" id="fig|1938.6.peg.7225"/>
<gene>
    <name evidence="7" type="ORF">ADK34_33615</name>
</gene>